<evidence type="ECO:0000313" key="1">
    <source>
        <dbReference type="EMBL" id="MFC0522768.1"/>
    </source>
</evidence>
<proteinExistence type="predicted"/>
<dbReference type="RefSeq" id="WP_377345299.1">
    <property type="nucleotide sequence ID" value="NZ_JBHLTP010000003.1"/>
</dbReference>
<keyword evidence="2" id="KW-1185">Reference proteome</keyword>
<protein>
    <submittedName>
        <fullName evidence="1">Uncharacterized protein</fullName>
    </submittedName>
</protein>
<sequence length="108" mass="12644">MKGPTITEWLRCNQLSEKDISFIEAFLTFSSMVRQSTVGEDKVNDTLHSQFSHYQADIKKSITLDQFKSILINNSIDIDAEQLLIRYKNQGICKDFCKYLLRQKDLYK</sequence>
<dbReference type="Proteomes" id="UP001589836">
    <property type="component" value="Unassembled WGS sequence"/>
</dbReference>
<accession>A0ABV6LKA7</accession>
<gene>
    <name evidence="1" type="ORF">ACFFGV_04080</name>
</gene>
<evidence type="ECO:0000313" key="2">
    <source>
        <dbReference type="Proteomes" id="UP001589836"/>
    </source>
</evidence>
<name>A0ABV6LKA7_9BACI</name>
<comment type="caution">
    <text evidence="1">The sequence shown here is derived from an EMBL/GenBank/DDBJ whole genome shotgun (WGS) entry which is preliminary data.</text>
</comment>
<organism evidence="1 2">
    <name type="scientific">Pontibacillus salicampi</name>
    <dbReference type="NCBI Taxonomy" id="1449801"/>
    <lineage>
        <taxon>Bacteria</taxon>
        <taxon>Bacillati</taxon>
        <taxon>Bacillota</taxon>
        <taxon>Bacilli</taxon>
        <taxon>Bacillales</taxon>
        <taxon>Bacillaceae</taxon>
        <taxon>Pontibacillus</taxon>
    </lineage>
</organism>
<dbReference type="EMBL" id="JBHLTP010000003">
    <property type="protein sequence ID" value="MFC0522768.1"/>
    <property type="molecule type" value="Genomic_DNA"/>
</dbReference>
<reference evidence="1 2" key="1">
    <citation type="submission" date="2024-09" db="EMBL/GenBank/DDBJ databases">
        <authorList>
            <person name="Sun Q."/>
            <person name="Mori K."/>
        </authorList>
    </citation>
    <scope>NUCLEOTIDE SEQUENCE [LARGE SCALE GENOMIC DNA]</scope>
    <source>
        <strain evidence="1 2">NCAIM B.02529</strain>
    </source>
</reference>